<organism evidence="2 3">
    <name type="scientific">Fragilariopsis cylindrus CCMP1102</name>
    <dbReference type="NCBI Taxonomy" id="635003"/>
    <lineage>
        <taxon>Eukaryota</taxon>
        <taxon>Sar</taxon>
        <taxon>Stramenopiles</taxon>
        <taxon>Ochrophyta</taxon>
        <taxon>Bacillariophyta</taxon>
        <taxon>Bacillariophyceae</taxon>
        <taxon>Bacillariophycidae</taxon>
        <taxon>Bacillariales</taxon>
        <taxon>Bacillariaceae</taxon>
        <taxon>Fragilariopsis</taxon>
    </lineage>
</organism>
<dbReference type="EMBL" id="KV784374">
    <property type="protein sequence ID" value="OEU09903.1"/>
    <property type="molecule type" value="Genomic_DNA"/>
</dbReference>
<evidence type="ECO:0000313" key="3">
    <source>
        <dbReference type="Proteomes" id="UP000095751"/>
    </source>
</evidence>
<proteinExistence type="predicted"/>
<name>A0A1E7EWJ3_9STRA</name>
<dbReference type="KEGG" id="fcy:FRACYDRAFT_264097"/>
<feature type="region of interest" description="Disordered" evidence="1">
    <location>
        <begin position="1"/>
        <end position="91"/>
    </location>
</feature>
<feature type="compositionally biased region" description="Polar residues" evidence="1">
    <location>
        <begin position="9"/>
        <end position="28"/>
    </location>
</feature>
<dbReference type="InParanoid" id="A0A1E7EWJ3"/>
<feature type="region of interest" description="Disordered" evidence="1">
    <location>
        <begin position="113"/>
        <end position="143"/>
    </location>
</feature>
<reference evidence="2 3" key="1">
    <citation type="submission" date="2016-09" db="EMBL/GenBank/DDBJ databases">
        <title>Extensive genetic diversity and differential bi-allelic expression allows diatom success in the polar Southern Ocean.</title>
        <authorList>
            <consortium name="DOE Joint Genome Institute"/>
            <person name="Mock T."/>
            <person name="Otillar R.P."/>
            <person name="Strauss J."/>
            <person name="Dupont C."/>
            <person name="Frickenhaus S."/>
            <person name="Maumus F."/>
            <person name="Mcmullan M."/>
            <person name="Sanges R."/>
            <person name="Schmutz J."/>
            <person name="Toseland A."/>
            <person name="Valas R."/>
            <person name="Veluchamy A."/>
            <person name="Ward B.J."/>
            <person name="Allen A."/>
            <person name="Barry K."/>
            <person name="Falciatore A."/>
            <person name="Ferrante M."/>
            <person name="Fortunato A.E."/>
            <person name="Gloeckner G."/>
            <person name="Gruber A."/>
            <person name="Hipkin R."/>
            <person name="Janech M."/>
            <person name="Kroth P."/>
            <person name="Leese F."/>
            <person name="Lindquist E."/>
            <person name="Lyon B.R."/>
            <person name="Martin J."/>
            <person name="Mayer C."/>
            <person name="Parker M."/>
            <person name="Quesneville H."/>
            <person name="Raymond J."/>
            <person name="Uhlig C."/>
            <person name="Valentin K.U."/>
            <person name="Worden A.Z."/>
            <person name="Armbrust E.V."/>
            <person name="Bowler C."/>
            <person name="Green B."/>
            <person name="Moulton V."/>
            <person name="Van Oosterhout C."/>
            <person name="Grigoriev I."/>
        </authorList>
    </citation>
    <scope>NUCLEOTIDE SEQUENCE [LARGE SCALE GENOMIC DNA]</scope>
    <source>
        <strain evidence="2 3">CCMP1102</strain>
    </source>
</reference>
<gene>
    <name evidence="2" type="ORF">FRACYDRAFT_264097</name>
</gene>
<accession>A0A1E7EWJ3</accession>
<sequence>MIRPRGTKRINTSNDSGIGSRYINNDTNKYPKKGLLKQADRGPKKLTKTSTALPTKIGDRREPNTTVSKFSRSEGDFGTFSHKNKSTLLPLPLPSATITQTRSVGNARIDINNKIDNGDNKTGGGIIEKRKKKAFKSEKESRKKLVKKDYEEKKYIKKNDKKAKGDDRKERLKDEKKLKKYEYAN</sequence>
<dbReference type="AlphaFoldDB" id="A0A1E7EWJ3"/>
<keyword evidence="3" id="KW-1185">Reference proteome</keyword>
<dbReference type="Proteomes" id="UP000095751">
    <property type="component" value="Unassembled WGS sequence"/>
</dbReference>
<evidence type="ECO:0000313" key="2">
    <source>
        <dbReference type="EMBL" id="OEU09903.1"/>
    </source>
</evidence>
<protein>
    <submittedName>
        <fullName evidence="2">Uncharacterized protein</fullName>
    </submittedName>
</protein>
<evidence type="ECO:0000256" key="1">
    <source>
        <dbReference type="SAM" id="MobiDB-lite"/>
    </source>
</evidence>